<feature type="compositionally biased region" description="Polar residues" evidence="1">
    <location>
        <begin position="347"/>
        <end position="356"/>
    </location>
</feature>
<accession>A0A9P5CK45</accession>
<evidence type="ECO:0000256" key="1">
    <source>
        <dbReference type="SAM" id="MobiDB-lite"/>
    </source>
</evidence>
<feature type="region of interest" description="Disordered" evidence="1">
    <location>
        <begin position="36"/>
        <end position="56"/>
    </location>
</feature>
<feature type="region of interest" description="Disordered" evidence="1">
    <location>
        <begin position="342"/>
        <end position="361"/>
    </location>
</feature>
<reference evidence="2" key="1">
    <citation type="journal article" date="2020" name="Phytopathology">
        <title>Genome sequence of the chestnut blight fungus Cryphonectria parasitica EP155: A fundamental resource for an archetypical invasive plant pathogen.</title>
        <authorList>
            <person name="Crouch J.A."/>
            <person name="Dawe A."/>
            <person name="Aerts A."/>
            <person name="Barry K."/>
            <person name="Churchill A.C.L."/>
            <person name="Grimwood J."/>
            <person name="Hillman B."/>
            <person name="Milgroom M.G."/>
            <person name="Pangilinan J."/>
            <person name="Smith M."/>
            <person name="Salamov A."/>
            <person name="Schmutz J."/>
            <person name="Yadav J."/>
            <person name="Grigoriev I.V."/>
            <person name="Nuss D."/>
        </authorList>
    </citation>
    <scope>NUCLEOTIDE SEQUENCE</scope>
    <source>
        <strain evidence="2">EP155</strain>
    </source>
</reference>
<dbReference type="GeneID" id="63832521"/>
<dbReference type="GO" id="GO:0051479">
    <property type="term" value="P:mannosylglycerate biosynthetic process"/>
    <property type="evidence" value="ECO:0007669"/>
    <property type="project" value="InterPro"/>
</dbReference>
<proteinExistence type="predicted"/>
<dbReference type="Gene3D" id="3.90.550.10">
    <property type="entry name" value="Spore Coat Polysaccharide Biosynthesis Protein SpsA, Chain A"/>
    <property type="match status" value="2"/>
</dbReference>
<sequence>MRLTTSTSTARIGNVEIRGVQHVLELEALDTSFEAISNTPRGSHHHTYSPTKSQSVSPEDLYAVQSRTAIVVPCKDESLERIHGVWAAIPSSSLIILVSASEVEAYVQERTKLANFCRLTGRNAIAIHQCDPTIAAALRAVGLPELLDDKGDGLVHRGKGEALAIGIALAATARGPPDTKSIGQRTGEDTVCGYYKYIGFVDADNFIPGSVHEYCRAFSAGLHLAQAEDSMVRISWASKPKVHNGKIEFKQLGRSSEIVNQWLNKLLEKMDANIETDADASRETEAPGLICTGNAGEHAMTLSLALKLRVASGYAIEPFHFLDILERFVGGQDASVIGNMDKRGKTAASSPSTLPTPATDAEQPLGLLKSLSLLPSPAQSPMDGSPPKPTIQILQIRTINPHFHDNKGEAHIARMWKQGLSAIYHSPLTHVD</sequence>
<protein>
    <submittedName>
        <fullName evidence="2">Family 55 glycosyltransferase</fullName>
    </submittedName>
</protein>
<evidence type="ECO:0000313" key="3">
    <source>
        <dbReference type="Proteomes" id="UP000803844"/>
    </source>
</evidence>
<dbReference type="InterPro" id="IPR012812">
    <property type="entry name" value="Osmo_MPG_synth"/>
</dbReference>
<keyword evidence="3" id="KW-1185">Reference proteome</keyword>
<organism evidence="2 3">
    <name type="scientific">Cryphonectria parasitica (strain ATCC 38755 / EP155)</name>
    <dbReference type="NCBI Taxonomy" id="660469"/>
    <lineage>
        <taxon>Eukaryota</taxon>
        <taxon>Fungi</taxon>
        <taxon>Dikarya</taxon>
        <taxon>Ascomycota</taxon>
        <taxon>Pezizomycotina</taxon>
        <taxon>Sordariomycetes</taxon>
        <taxon>Sordariomycetidae</taxon>
        <taxon>Diaporthales</taxon>
        <taxon>Cryphonectriaceae</taxon>
        <taxon>Cryphonectria-Endothia species complex</taxon>
        <taxon>Cryphonectria</taxon>
    </lineage>
</organism>
<dbReference type="InterPro" id="IPR029044">
    <property type="entry name" value="Nucleotide-diphossugar_trans"/>
</dbReference>
<dbReference type="GO" id="GO:0050504">
    <property type="term" value="F:mannosyl-3-phosphoglycerate synthase activity"/>
    <property type="evidence" value="ECO:0007669"/>
    <property type="project" value="InterPro"/>
</dbReference>
<dbReference type="Pfam" id="PF09488">
    <property type="entry name" value="Osmo_MPGsynth"/>
    <property type="match status" value="1"/>
</dbReference>
<gene>
    <name evidence="2" type="ORF">M406DRAFT_14617</name>
</gene>
<dbReference type="OrthoDB" id="10013407at2759"/>
<dbReference type="Proteomes" id="UP000803844">
    <property type="component" value="Unassembled WGS sequence"/>
</dbReference>
<dbReference type="GO" id="GO:0005737">
    <property type="term" value="C:cytoplasm"/>
    <property type="evidence" value="ECO:0007669"/>
    <property type="project" value="InterPro"/>
</dbReference>
<name>A0A9P5CK45_CRYP1</name>
<evidence type="ECO:0000313" key="2">
    <source>
        <dbReference type="EMBL" id="KAF3761899.1"/>
    </source>
</evidence>
<feature type="non-terminal residue" evidence="2">
    <location>
        <position position="432"/>
    </location>
</feature>
<dbReference type="EMBL" id="MU032351">
    <property type="protein sequence ID" value="KAF3761899.1"/>
    <property type="molecule type" value="Genomic_DNA"/>
</dbReference>
<dbReference type="RefSeq" id="XP_040772878.1">
    <property type="nucleotide sequence ID" value="XM_040915392.1"/>
</dbReference>
<dbReference type="AlphaFoldDB" id="A0A9P5CK45"/>
<comment type="caution">
    <text evidence="2">The sequence shown here is derived from an EMBL/GenBank/DDBJ whole genome shotgun (WGS) entry which is preliminary data.</text>
</comment>